<feature type="region of interest" description="Disordered" evidence="1">
    <location>
        <begin position="25"/>
        <end position="59"/>
    </location>
</feature>
<name>A0A8R1ED86_CAEJA</name>
<protein>
    <submittedName>
        <fullName evidence="2">Uncharacterized protein</fullName>
    </submittedName>
</protein>
<organism evidence="2 3">
    <name type="scientific">Caenorhabditis japonica</name>
    <dbReference type="NCBI Taxonomy" id="281687"/>
    <lineage>
        <taxon>Eukaryota</taxon>
        <taxon>Metazoa</taxon>
        <taxon>Ecdysozoa</taxon>
        <taxon>Nematoda</taxon>
        <taxon>Chromadorea</taxon>
        <taxon>Rhabditida</taxon>
        <taxon>Rhabditina</taxon>
        <taxon>Rhabditomorpha</taxon>
        <taxon>Rhabditoidea</taxon>
        <taxon>Rhabditidae</taxon>
        <taxon>Peloderinae</taxon>
        <taxon>Caenorhabditis</taxon>
    </lineage>
</organism>
<feature type="compositionally biased region" description="Basic and acidic residues" evidence="1">
    <location>
        <begin position="138"/>
        <end position="147"/>
    </location>
</feature>
<keyword evidence="3" id="KW-1185">Reference proteome</keyword>
<evidence type="ECO:0000313" key="3">
    <source>
        <dbReference type="Proteomes" id="UP000005237"/>
    </source>
</evidence>
<evidence type="ECO:0000256" key="1">
    <source>
        <dbReference type="SAM" id="MobiDB-lite"/>
    </source>
</evidence>
<reference evidence="2" key="2">
    <citation type="submission" date="2022-06" db="UniProtKB">
        <authorList>
            <consortium name="EnsemblMetazoa"/>
        </authorList>
    </citation>
    <scope>IDENTIFICATION</scope>
    <source>
        <strain evidence="2">DF5081</strain>
    </source>
</reference>
<dbReference type="AlphaFoldDB" id="A0A8R1ED86"/>
<accession>A0A8R1ED86</accession>
<sequence>MDDILSAALLDAGLDEYVCQASPVPSAAGSLHDDPTSASTSNHGHHQPSTSHQFFDETSNDSYSSSAYYTPMTTPFISTEEGGAPTSFFGMDEVDGGCTIMTTADGQDMQHHQQYYPTAQIIPRKPRPSQDPTITVVPKKEEMKEEEGTSDDTATSSEGHASAEPPVDDVNGVDSKSSEKPM</sequence>
<proteinExistence type="predicted"/>
<dbReference type="Proteomes" id="UP000005237">
    <property type="component" value="Unassembled WGS sequence"/>
</dbReference>
<evidence type="ECO:0000313" key="2">
    <source>
        <dbReference type="EnsemblMetazoa" id="CJA31698.1"/>
    </source>
</evidence>
<reference evidence="3" key="1">
    <citation type="submission" date="2010-08" db="EMBL/GenBank/DDBJ databases">
        <authorList>
            <consortium name="Caenorhabditis japonica Sequencing Consortium"/>
            <person name="Wilson R.K."/>
        </authorList>
    </citation>
    <scope>NUCLEOTIDE SEQUENCE [LARGE SCALE GENOMIC DNA]</scope>
    <source>
        <strain evidence="3">DF5081</strain>
    </source>
</reference>
<feature type="region of interest" description="Disordered" evidence="1">
    <location>
        <begin position="122"/>
        <end position="182"/>
    </location>
</feature>
<dbReference type="EnsemblMetazoa" id="CJA31698.1">
    <property type="protein sequence ID" value="CJA31698.1"/>
    <property type="gene ID" value="WBGene00207545"/>
</dbReference>
<feature type="compositionally biased region" description="Polar residues" evidence="1">
    <location>
        <begin position="36"/>
        <end position="59"/>
    </location>
</feature>